<dbReference type="SUPFAM" id="SSF56037">
    <property type="entry name" value="PheT/TilS domain"/>
    <property type="match status" value="1"/>
</dbReference>
<evidence type="ECO:0000256" key="8">
    <source>
        <dbReference type="ARBA" id="ARBA00022741"/>
    </source>
</evidence>
<gene>
    <name evidence="15" type="primary">pheT</name>
    <name evidence="20" type="ORF">DEH80_04730</name>
</gene>
<dbReference type="CDD" id="cd00769">
    <property type="entry name" value="PheRS_beta_core"/>
    <property type="match status" value="1"/>
</dbReference>
<dbReference type="EC" id="6.1.1.20" evidence="15"/>
<dbReference type="Gene3D" id="3.30.56.10">
    <property type="match status" value="2"/>
</dbReference>
<dbReference type="Pfam" id="PF01588">
    <property type="entry name" value="tRNA_bind"/>
    <property type="match status" value="1"/>
</dbReference>
<keyword evidence="5 16" id="KW-0820">tRNA-binding</keyword>
<dbReference type="Gene3D" id="3.30.70.380">
    <property type="entry name" value="Ferrodoxin-fold anticodon-binding domain"/>
    <property type="match status" value="1"/>
</dbReference>
<dbReference type="InterPro" id="IPR045060">
    <property type="entry name" value="Phe-tRNA-ligase_IIc_bsu"/>
</dbReference>
<keyword evidence="10 15" id="KW-0460">Magnesium</keyword>
<evidence type="ECO:0000256" key="3">
    <source>
        <dbReference type="ARBA" id="ARBA00011209"/>
    </source>
</evidence>
<dbReference type="SMART" id="SM00873">
    <property type="entry name" value="B3_4"/>
    <property type="match status" value="1"/>
</dbReference>
<dbReference type="InterPro" id="IPR012340">
    <property type="entry name" value="NA-bd_OB-fold"/>
</dbReference>
<dbReference type="PROSITE" id="PS51447">
    <property type="entry name" value="FDX_ACB"/>
    <property type="match status" value="1"/>
</dbReference>
<keyword evidence="4 15" id="KW-0963">Cytoplasm</keyword>
<evidence type="ECO:0000256" key="7">
    <source>
        <dbReference type="ARBA" id="ARBA00022723"/>
    </source>
</evidence>
<dbReference type="InterPro" id="IPR045864">
    <property type="entry name" value="aa-tRNA-synth_II/BPL/LPL"/>
</dbReference>
<evidence type="ECO:0000256" key="12">
    <source>
        <dbReference type="ARBA" id="ARBA00022917"/>
    </source>
</evidence>
<comment type="catalytic activity">
    <reaction evidence="14 15">
        <text>tRNA(Phe) + L-phenylalanine + ATP = L-phenylalanyl-tRNA(Phe) + AMP + diphosphate + H(+)</text>
        <dbReference type="Rhea" id="RHEA:19413"/>
        <dbReference type="Rhea" id="RHEA-COMP:9668"/>
        <dbReference type="Rhea" id="RHEA-COMP:9699"/>
        <dbReference type="ChEBI" id="CHEBI:15378"/>
        <dbReference type="ChEBI" id="CHEBI:30616"/>
        <dbReference type="ChEBI" id="CHEBI:33019"/>
        <dbReference type="ChEBI" id="CHEBI:58095"/>
        <dbReference type="ChEBI" id="CHEBI:78442"/>
        <dbReference type="ChEBI" id="CHEBI:78531"/>
        <dbReference type="ChEBI" id="CHEBI:456215"/>
        <dbReference type="EC" id="6.1.1.20"/>
    </reaction>
</comment>
<dbReference type="InterPro" id="IPR009061">
    <property type="entry name" value="DNA-bd_dom_put_sf"/>
</dbReference>
<evidence type="ECO:0000259" key="19">
    <source>
        <dbReference type="PROSITE" id="PS51483"/>
    </source>
</evidence>
<dbReference type="Proteomes" id="UP000251800">
    <property type="component" value="Unassembled WGS sequence"/>
</dbReference>
<evidence type="ECO:0000259" key="17">
    <source>
        <dbReference type="PROSITE" id="PS50886"/>
    </source>
</evidence>
<dbReference type="SUPFAM" id="SSF50249">
    <property type="entry name" value="Nucleic acid-binding proteins"/>
    <property type="match status" value="1"/>
</dbReference>
<dbReference type="SMART" id="SM00896">
    <property type="entry name" value="FDX-ACB"/>
    <property type="match status" value="1"/>
</dbReference>
<dbReference type="GO" id="GO:0000287">
    <property type="term" value="F:magnesium ion binding"/>
    <property type="evidence" value="ECO:0007669"/>
    <property type="project" value="UniProtKB-UniRule"/>
</dbReference>
<dbReference type="GO" id="GO:0005524">
    <property type="term" value="F:ATP binding"/>
    <property type="evidence" value="ECO:0007669"/>
    <property type="project" value="UniProtKB-UniRule"/>
</dbReference>
<dbReference type="InterPro" id="IPR036690">
    <property type="entry name" value="Fdx_antiC-bd_sf"/>
</dbReference>
<dbReference type="FunFam" id="3.30.930.10:FF:000022">
    <property type="entry name" value="Phenylalanine--tRNA ligase beta subunit"/>
    <property type="match status" value="1"/>
</dbReference>
<evidence type="ECO:0000256" key="5">
    <source>
        <dbReference type="ARBA" id="ARBA00022555"/>
    </source>
</evidence>
<evidence type="ECO:0000256" key="16">
    <source>
        <dbReference type="PROSITE-ProRule" id="PRU00209"/>
    </source>
</evidence>
<dbReference type="Pfam" id="PF03484">
    <property type="entry name" value="B5"/>
    <property type="match status" value="1"/>
</dbReference>
<keyword evidence="9 15" id="KW-0067">ATP-binding</keyword>
<dbReference type="AlphaFoldDB" id="A0A363UMU6"/>
<dbReference type="NCBIfam" id="NF045760">
    <property type="entry name" value="YtpR"/>
    <property type="match status" value="1"/>
</dbReference>
<evidence type="ECO:0000256" key="6">
    <source>
        <dbReference type="ARBA" id="ARBA00022598"/>
    </source>
</evidence>
<feature type="domain" description="FDX-ACB" evidence="18">
    <location>
        <begin position="693"/>
        <end position="786"/>
    </location>
</feature>
<protein>
    <recommendedName>
        <fullName evidence="15">Phenylalanine--tRNA ligase beta subunit</fullName>
        <ecNumber evidence="15">6.1.1.20</ecNumber>
    </recommendedName>
    <alternativeName>
        <fullName evidence="15">Phenylalanyl-tRNA synthetase beta subunit</fullName>
        <shortName evidence="15">PheRS</shortName>
    </alternativeName>
</protein>
<dbReference type="PANTHER" id="PTHR10947">
    <property type="entry name" value="PHENYLALANYL-TRNA SYNTHETASE BETA CHAIN AND LEUCINE-RICH REPEAT-CONTAINING PROTEIN 47"/>
    <property type="match status" value="1"/>
</dbReference>
<comment type="caution">
    <text evidence="20">The sequence shown here is derived from an EMBL/GenBank/DDBJ whole genome shotgun (WGS) entry which is preliminary data.</text>
</comment>
<dbReference type="PANTHER" id="PTHR10947:SF0">
    <property type="entry name" value="PHENYLALANINE--TRNA LIGASE BETA SUBUNIT"/>
    <property type="match status" value="1"/>
</dbReference>
<keyword evidence="21" id="KW-1185">Reference proteome</keyword>
<dbReference type="SUPFAM" id="SSF55681">
    <property type="entry name" value="Class II aaRS and biotin synthetases"/>
    <property type="match status" value="1"/>
</dbReference>
<organism evidence="20 21">
    <name type="scientific">Abyssibacter profundi</name>
    <dbReference type="NCBI Taxonomy" id="2182787"/>
    <lineage>
        <taxon>Bacteria</taxon>
        <taxon>Pseudomonadati</taxon>
        <taxon>Pseudomonadota</taxon>
        <taxon>Gammaproteobacteria</taxon>
        <taxon>Chromatiales</taxon>
        <taxon>Oceanococcaceae</taxon>
        <taxon>Abyssibacter</taxon>
    </lineage>
</organism>
<dbReference type="InterPro" id="IPR033714">
    <property type="entry name" value="tRNA_bind_bactPheRS"/>
</dbReference>
<keyword evidence="8 15" id="KW-0547">Nucleotide-binding</keyword>
<dbReference type="InterPro" id="IPR020825">
    <property type="entry name" value="Phe-tRNA_synthase-like_B3/B4"/>
</dbReference>
<evidence type="ECO:0000256" key="10">
    <source>
        <dbReference type="ARBA" id="ARBA00022842"/>
    </source>
</evidence>
<dbReference type="GO" id="GO:0009328">
    <property type="term" value="C:phenylalanine-tRNA ligase complex"/>
    <property type="evidence" value="ECO:0007669"/>
    <property type="project" value="TreeGrafter"/>
</dbReference>
<dbReference type="InterPro" id="IPR005146">
    <property type="entry name" value="B3/B4_tRNA-bd"/>
</dbReference>
<evidence type="ECO:0000256" key="4">
    <source>
        <dbReference type="ARBA" id="ARBA00022490"/>
    </source>
</evidence>
<dbReference type="InterPro" id="IPR002547">
    <property type="entry name" value="tRNA-bd_dom"/>
</dbReference>
<keyword evidence="7 15" id="KW-0479">Metal-binding</keyword>
<dbReference type="InterPro" id="IPR041616">
    <property type="entry name" value="PheRS_beta_core"/>
</dbReference>
<comment type="subcellular location">
    <subcellularLocation>
        <location evidence="1 15">Cytoplasm</location>
    </subcellularLocation>
</comment>
<dbReference type="InterPro" id="IPR005147">
    <property type="entry name" value="tRNA_synthase_B5-dom"/>
</dbReference>
<comment type="subunit">
    <text evidence="3 15">Tetramer of two alpha and two beta subunits.</text>
</comment>
<dbReference type="SUPFAM" id="SSF54991">
    <property type="entry name" value="Anticodon-binding domain of PheRS"/>
    <property type="match status" value="1"/>
</dbReference>
<reference evidence="20 21" key="1">
    <citation type="submission" date="2018-05" db="EMBL/GenBank/DDBJ databases">
        <title>Abyssibacter profundi OUC007T gen. nov., sp. nov, a marine bacterium isolated from seawater of the Mariana Trench.</title>
        <authorList>
            <person name="Zhou S."/>
        </authorList>
    </citation>
    <scope>NUCLEOTIDE SEQUENCE [LARGE SCALE GENOMIC DNA]</scope>
    <source>
        <strain evidence="20 21">OUC007</strain>
    </source>
</reference>
<dbReference type="GO" id="GO:0006432">
    <property type="term" value="P:phenylalanyl-tRNA aminoacylation"/>
    <property type="evidence" value="ECO:0007669"/>
    <property type="project" value="UniProtKB-UniRule"/>
</dbReference>
<evidence type="ECO:0000313" key="21">
    <source>
        <dbReference type="Proteomes" id="UP000251800"/>
    </source>
</evidence>
<feature type="binding site" evidence="15">
    <location>
        <position position="457"/>
    </location>
    <ligand>
        <name>Mg(2+)</name>
        <dbReference type="ChEBI" id="CHEBI:18420"/>
        <note>shared with alpha subunit</note>
    </ligand>
</feature>
<dbReference type="SUPFAM" id="SSF46955">
    <property type="entry name" value="Putative DNA-binding domain"/>
    <property type="match status" value="1"/>
</dbReference>
<evidence type="ECO:0000256" key="1">
    <source>
        <dbReference type="ARBA" id="ARBA00004496"/>
    </source>
</evidence>
<feature type="domain" description="B5" evidence="19">
    <location>
        <begin position="397"/>
        <end position="473"/>
    </location>
</feature>
<evidence type="ECO:0000256" key="15">
    <source>
        <dbReference type="HAMAP-Rule" id="MF_00283"/>
    </source>
</evidence>
<dbReference type="SMART" id="SM00874">
    <property type="entry name" value="B5"/>
    <property type="match status" value="1"/>
</dbReference>
<dbReference type="NCBIfam" id="TIGR00472">
    <property type="entry name" value="pheT_bact"/>
    <property type="match status" value="1"/>
</dbReference>
<dbReference type="HAMAP" id="MF_00283">
    <property type="entry name" value="Phe_tRNA_synth_beta1"/>
    <property type="match status" value="1"/>
</dbReference>
<evidence type="ECO:0000256" key="13">
    <source>
        <dbReference type="ARBA" id="ARBA00023146"/>
    </source>
</evidence>
<dbReference type="FunFam" id="3.30.70.380:FF:000001">
    <property type="entry name" value="Phenylalanine--tRNA ligase beta subunit"/>
    <property type="match status" value="1"/>
</dbReference>
<dbReference type="InterPro" id="IPR004532">
    <property type="entry name" value="Phe-tRNA-ligase_IIc_bsu_bact"/>
</dbReference>
<evidence type="ECO:0000256" key="2">
    <source>
        <dbReference type="ARBA" id="ARBA00008653"/>
    </source>
</evidence>
<dbReference type="EMBL" id="QEQK01000004">
    <property type="protein sequence ID" value="PWN56741.1"/>
    <property type="molecule type" value="Genomic_DNA"/>
</dbReference>
<keyword evidence="13 15" id="KW-0030">Aminoacyl-tRNA synthetase</keyword>
<feature type="binding site" evidence="15">
    <location>
        <position position="451"/>
    </location>
    <ligand>
        <name>Mg(2+)</name>
        <dbReference type="ChEBI" id="CHEBI:18420"/>
        <note>shared with alpha subunit</note>
    </ligand>
</feature>
<comment type="similarity">
    <text evidence="2 15">Belongs to the phenylalanyl-tRNA synthetase beta subunit family. Type 1 subfamily.</text>
</comment>
<evidence type="ECO:0000256" key="9">
    <source>
        <dbReference type="ARBA" id="ARBA00022840"/>
    </source>
</evidence>
<accession>A0A363UMU6</accession>
<dbReference type="Gene3D" id="3.30.930.10">
    <property type="entry name" value="Bira Bifunctional Protein, Domain 2"/>
    <property type="match status" value="1"/>
</dbReference>
<name>A0A363UMU6_9GAMM</name>
<dbReference type="OrthoDB" id="9805455at2"/>
<evidence type="ECO:0000313" key="20">
    <source>
        <dbReference type="EMBL" id="PWN56741.1"/>
    </source>
</evidence>
<dbReference type="FunFam" id="3.30.56.10:FF:000002">
    <property type="entry name" value="Phenylalanine--tRNA ligase beta subunit"/>
    <property type="match status" value="1"/>
</dbReference>
<feature type="domain" description="TRNA-binding" evidence="17">
    <location>
        <begin position="39"/>
        <end position="147"/>
    </location>
</feature>
<evidence type="ECO:0000259" key="18">
    <source>
        <dbReference type="PROSITE" id="PS51447"/>
    </source>
</evidence>
<evidence type="ECO:0000256" key="14">
    <source>
        <dbReference type="ARBA" id="ARBA00049255"/>
    </source>
</evidence>
<dbReference type="GO" id="GO:0000049">
    <property type="term" value="F:tRNA binding"/>
    <property type="evidence" value="ECO:0007669"/>
    <property type="project" value="UniProtKB-UniRule"/>
</dbReference>
<comment type="cofactor">
    <cofactor evidence="15">
        <name>Mg(2+)</name>
        <dbReference type="ChEBI" id="CHEBI:18420"/>
    </cofactor>
    <text evidence="15">Binds 2 magnesium ions per tetramer.</text>
</comment>
<dbReference type="Gene3D" id="3.50.40.10">
    <property type="entry name" value="Phenylalanyl-trna Synthetase, Chain B, domain 3"/>
    <property type="match status" value="1"/>
</dbReference>
<dbReference type="GO" id="GO:0004826">
    <property type="term" value="F:phenylalanine-tRNA ligase activity"/>
    <property type="evidence" value="ECO:0007669"/>
    <property type="project" value="UniProtKB-UniRule"/>
</dbReference>
<sequence>MKVSTQWLAEWVSVTDAPAALAERLTLAGLEVDSVEPVAPAFSGVVVARVDAVELHPDADRLRVCQVDSGDATVQIVCGAPNVRAGMLVPLATVGAELPGGVKIKQAKLRGVASAGMLCSARELGLGEAASGLMELHGDYQPGQDFRAAIGADDQIIEIELTPNRGDCASVRGVARDAAVLYESDWMPVDCAPIAATHEQGRDVAAVDPEDCPVFCGRLIQNVDAARPTPTWMQERLRRAGLRPKHALVDITNYVLLELGQPMHAYDDAQLQGNLVARRAAKGESLTLLNDQTVELDPACLVIADDQGPVGLAGAMGGAGSAVTPATRDVYLESACFAPDAVAGVGRRFKLVSDALYRYERGVDPALQAAALERATQLVLAICGGQPGPVRQVGQAPEQAPVTLRLSRLAALLGGAIEEDKVRSILVRLGCSVRQDGGDQLQVTPPSHRYDLRIEEDLVEEVARVIGYDHLPGGARTVEMRFGAVAEDAVDRARVHDVLCGRGYHEVITYSFVDAAVDAALSGGLPTVAVDNPIAEQMSVMRTTLWSGLVGVLKHNRARGADRLRVYELGLQFHPDGQDVRQPQMLAGLASGRRHPEHWDADQTPVDFYDIKGDLDVLVQQAGRALDCEAQPHQALHPGQSARLMVDGRPVGWLGRLHPAVARQLDLGPAPIVFEIELGVLLQGHAPAYEPVADQPAVRRDLAVVCDEAMPVGDLLRVCRSAGGENLRQTGVFDVYRGAGLPDSSKSVALSLIFQDKTRTLIDREVDDAVAGVRSALSTELGVGFRE</sequence>
<dbReference type="CDD" id="cd02796">
    <property type="entry name" value="tRNA_bind_bactPheRS"/>
    <property type="match status" value="1"/>
</dbReference>
<dbReference type="PROSITE" id="PS51483">
    <property type="entry name" value="B5"/>
    <property type="match status" value="1"/>
</dbReference>
<feature type="binding site" evidence="15">
    <location>
        <position position="461"/>
    </location>
    <ligand>
        <name>Mg(2+)</name>
        <dbReference type="ChEBI" id="CHEBI:18420"/>
        <note>shared with alpha subunit</note>
    </ligand>
</feature>
<dbReference type="PROSITE" id="PS50886">
    <property type="entry name" value="TRBD"/>
    <property type="match status" value="1"/>
</dbReference>
<dbReference type="Pfam" id="PF03147">
    <property type="entry name" value="FDX-ACB"/>
    <property type="match status" value="1"/>
</dbReference>
<dbReference type="InterPro" id="IPR005121">
    <property type="entry name" value="Fdx_antiC-bd"/>
</dbReference>
<evidence type="ECO:0000256" key="11">
    <source>
        <dbReference type="ARBA" id="ARBA00022884"/>
    </source>
</evidence>
<keyword evidence="11 16" id="KW-0694">RNA-binding</keyword>
<dbReference type="RefSeq" id="WP_109719338.1">
    <property type="nucleotide sequence ID" value="NZ_QEQK01000004.1"/>
</dbReference>
<keyword evidence="12 15" id="KW-0648">Protein biosynthesis</keyword>
<dbReference type="Pfam" id="PF17759">
    <property type="entry name" value="tRNA_synthFbeta"/>
    <property type="match status" value="1"/>
</dbReference>
<feature type="binding site" evidence="15">
    <location>
        <position position="460"/>
    </location>
    <ligand>
        <name>Mg(2+)</name>
        <dbReference type="ChEBI" id="CHEBI:18420"/>
        <note>shared with alpha subunit</note>
    </ligand>
</feature>
<dbReference type="Pfam" id="PF03483">
    <property type="entry name" value="B3_4"/>
    <property type="match status" value="1"/>
</dbReference>
<dbReference type="FunFam" id="2.40.50.140:FF:000045">
    <property type="entry name" value="Phenylalanine--tRNA ligase beta subunit"/>
    <property type="match status" value="1"/>
</dbReference>
<dbReference type="Gene3D" id="2.40.50.140">
    <property type="entry name" value="Nucleic acid-binding proteins"/>
    <property type="match status" value="1"/>
</dbReference>
<keyword evidence="6 15" id="KW-0436">Ligase</keyword>
<proteinExistence type="inferred from homology"/>